<dbReference type="InterPro" id="IPR004660">
    <property type="entry name" value="PDH_E1"/>
</dbReference>
<comment type="function">
    <text evidence="2 9">Component of the pyruvate dehydrogenase (PDH) complex, that catalyzes the overall conversion of pyruvate to acetyl-CoA and CO(2).</text>
</comment>
<name>A0ABU9S1R6_9BURK</name>
<evidence type="ECO:0000256" key="9">
    <source>
        <dbReference type="PIRNR" id="PIRNR000156"/>
    </source>
</evidence>
<evidence type="ECO:0000256" key="1">
    <source>
        <dbReference type="ARBA" id="ARBA00001964"/>
    </source>
</evidence>
<dbReference type="SUPFAM" id="SSF52922">
    <property type="entry name" value="TK C-terminal domain-like"/>
    <property type="match status" value="1"/>
</dbReference>
<dbReference type="InterPro" id="IPR017600">
    <property type="entry name" value="Alpha-ketoglut_DH"/>
</dbReference>
<dbReference type="Pfam" id="PF17831">
    <property type="entry name" value="PDH_E1_M"/>
    <property type="match status" value="1"/>
</dbReference>
<dbReference type="InterPro" id="IPR055152">
    <property type="entry name" value="Transketolase-like_C_2"/>
</dbReference>
<feature type="domain" description="Transketolase N-terminal" evidence="10">
    <location>
        <begin position="148"/>
        <end position="311"/>
    </location>
</feature>
<comment type="caution">
    <text evidence="13">The sequence shown here is derived from an EMBL/GenBank/DDBJ whole genome shotgun (WGS) entry which is preliminary data.</text>
</comment>
<dbReference type="RefSeq" id="WP_342949923.1">
    <property type="nucleotide sequence ID" value="NZ_JAYMRV010000015.1"/>
</dbReference>
<dbReference type="Gene3D" id="3.40.50.920">
    <property type="match status" value="1"/>
</dbReference>
<dbReference type="InterPro" id="IPR051157">
    <property type="entry name" value="PDH/Transketolase"/>
</dbReference>
<dbReference type="NCBIfam" id="TIGR03186">
    <property type="entry name" value="AKGDH_not_PDH"/>
    <property type="match status" value="1"/>
</dbReference>
<keyword evidence="7 9" id="KW-0670">Pyruvate</keyword>
<evidence type="ECO:0000256" key="4">
    <source>
        <dbReference type="ARBA" id="ARBA00017172"/>
    </source>
</evidence>
<dbReference type="PIRSF" id="PIRSF000156">
    <property type="entry name" value="Pyruvate_dh_E1"/>
    <property type="match status" value="1"/>
</dbReference>
<comment type="cofactor">
    <cofactor evidence="1 9">
        <name>thiamine diphosphate</name>
        <dbReference type="ChEBI" id="CHEBI:58937"/>
    </cofactor>
</comment>
<dbReference type="InterPro" id="IPR029061">
    <property type="entry name" value="THDP-binding"/>
</dbReference>
<evidence type="ECO:0000256" key="3">
    <source>
        <dbReference type="ARBA" id="ARBA00012281"/>
    </source>
</evidence>
<evidence type="ECO:0000256" key="8">
    <source>
        <dbReference type="ARBA" id="ARBA00051231"/>
    </source>
</evidence>
<organism evidence="13 14">
    <name type="scientific">Paraburkholderia ferrariae</name>
    <dbReference type="NCBI Taxonomy" id="386056"/>
    <lineage>
        <taxon>Bacteria</taxon>
        <taxon>Pseudomonadati</taxon>
        <taxon>Pseudomonadota</taxon>
        <taxon>Betaproteobacteria</taxon>
        <taxon>Burkholderiales</taxon>
        <taxon>Burkholderiaceae</taxon>
        <taxon>Paraburkholderia</taxon>
    </lineage>
</organism>
<dbReference type="InterPro" id="IPR005474">
    <property type="entry name" value="Transketolase_N"/>
</dbReference>
<evidence type="ECO:0000313" key="14">
    <source>
        <dbReference type="Proteomes" id="UP001489897"/>
    </source>
</evidence>
<evidence type="ECO:0000259" key="10">
    <source>
        <dbReference type="Pfam" id="PF00456"/>
    </source>
</evidence>
<keyword evidence="5 9" id="KW-0560">Oxidoreductase</keyword>
<keyword evidence="14" id="KW-1185">Reference proteome</keyword>
<dbReference type="InterPro" id="IPR009014">
    <property type="entry name" value="Transketo_C/PFOR_II"/>
</dbReference>
<evidence type="ECO:0000256" key="5">
    <source>
        <dbReference type="ARBA" id="ARBA00023002"/>
    </source>
</evidence>
<evidence type="ECO:0000256" key="2">
    <source>
        <dbReference type="ARBA" id="ARBA00003157"/>
    </source>
</evidence>
<dbReference type="Gene3D" id="3.40.50.970">
    <property type="match status" value="2"/>
</dbReference>
<proteinExistence type="predicted"/>
<dbReference type="EMBL" id="JAYMRV010000015">
    <property type="protein sequence ID" value="MEM5426228.1"/>
    <property type="molecule type" value="Genomic_DNA"/>
</dbReference>
<sequence>MTDLSSGVQPVLALNQARMDNDPQETAEWISALDGVVEHVGLGRAQYLFDRLAAHALSSGIATARANVTPYANTIPVEQQPPFPGDVDTEERLAAALRWNALAMVVRANRAYGELGGHIASYASAADLFEVGFNHFFRGANDAHGGDLIYFQPHSSPGVYARAFLEGFLSEQHLEHYRREIAGPGLCSYPHPWLMPDFWQFPTGSMGIGPINSIYQARFMRYLQNRGLLKTEGRKVWGFFGDGEMDEPESIGALSLAARERLDNLVFVINCNLQRLDGPVRSNGRIIDELEAQFTGAGWNVIKVVWGSDWDGLFARDRTGALLRAFAHTVDGQFQTFSANDGAYNRERFFGQNEELAALAAHLSNDDIDRLRRGGHDVRKLYAAYNRALKHAGQPTVILAKTMKGFGMGSIGQGRMTTHQQKKLDVEQLKAFRDRFRLPLSDEDVEQLRFYRPADNSPEMRYLHARREALGGYLPRRRTTASQMLPVPALPAWGQFALDANGKEMSTTMALVRMLGSLLKDASLGPRIVPVVADEARTFGMANLFRQVGIYSPLGQLYEPEDMGSMLYYREDTGGQILEEGISEAGAVSSWVAAATSYSVHDLPMLPFYIYYSMFGFQRIGDLIWAAADQRARGFLIGATAGKTTLGGEGLQHQDGTSHLAASTVPNCRAYDPAFAYEVAMIVDEGMREMIERQRDVFYYLTVTNENYAQPSLPDAPIESVRDGVLKGMYPLDTTSLDRAEVQLLGSGAILGEVQAAARLLKEDWNIEASVWSVTSFTELHRDGVASERTDRLFDEDRAAAPYVTSALSPTHGPVIAATDYVRAVPELIRAYVPRRYVTLGTDGFGRSDTRAALRAFFEVDQHSIAIAALKALADDGAVAVELVRRAVDRYGKHDANRAAPWQR</sequence>
<dbReference type="EC" id="1.2.4.1" evidence="3 9"/>
<dbReference type="PANTHER" id="PTHR43825:SF3">
    <property type="entry name" value="PYRUVATE DEHYDROGENASE E1 COMPONENT"/>
    <property type="match status" value="1"/>
</dbReference>
<protein>
    <recommendedName>
        <fullName evidence="4 9">Pyruvate dehydrogenase E1 component</fullName>
        <ecNumber evidence="3 9">1.2.4.1</ecNumber>
    </recommendedName>
</protein>
<evidence type="ECO:0000256" key="6">
    <source>
        <dbReference type="ARBA" id="ARBA00023052"/>
    </source>
</evidence>
<dbReference type="NCBIfam" id="TIGR00759">
    <property type="entry name" value="aceE"/>
    <property type="match status" value="1"/>
</dbReference>
<dbReference type="Proteomes" id="UP001489897">
    <property type="component" value="Unassembled WGS sequence"/>
</dbReference>
<dbReference type="Pfam" id="PF22613">
    <property type="entry name" value="Transketolase_C_1"/>
    <property type="match status" value="1"/>
</dbReference>
<dbReference type="Pfam" id="PF00456">
    <property type="entry name" value="Transketolase_N"/>
    <property type="match status" value="1"/>
</dbReference>
<dbReference type="CDD" id="cd02017">
    <property type="entry name" value="TPP_E1_EcPDC_like"/>
    <property type="match status" value="1"/>
</dbReference>
<reference evidence="13 14" key="1">
    <citation type="submission" date="2024-01" db="EMBL/GenBank/DDBJ databases">
        <title>The diversity of rhizobia nodulating Mimosa spp. in eleven states of Brazil covering several biomes is determined by host plant, location, and edaphic factors.</title>
        <authorList>
            <person name="Rouws L."/>
            <person name="Barauna A."/>
            <person name="Beukes C."/>
            <person name="De Faria S.M."/>
            <person name="Gross E."/>
            <person name="Dos Reis Junior F.B."/>
            <person name="Simon M."/>
            <person name="Maluk M."/>
            <person name="Odee D.W."/>
            <person name="Kenicer G."/>
            <person name="Young J.P.W."/>
            <person name="Reis V.M."/>
            <person name="Zilli J."/>
            <person name="James E.K."/>
        </authorList>
    </citation>
    <scope>NUCLEOTIDE SEQUENCE [LARGE SCALE GENOMIC DNA]</scope>
    <source>
        <strain evidence="13 14">JPY167</strain>
    </source>
</reference>
<dbReference type="InterPro" id="IPR041621">
    <property type="entry name" value="PDH_E1_M"/>
</dbReference>
<gene>
    <name evidence="13" type="primary">mdeB</name>
    <name evidence="13" type="ORF">VSR73_35065</name>
</gene>
<dbReference type="PANTHER" id="PTHR43825">
    <property type="entry name" value="PYRUVATE DEHYDROGENASE E1 COMPONENT"/>
    <property type="match status" value="1"/>
</dbReference>
<evidence type="ECO:0000259" key="11">
    <source>
        <dbReference type="Pfam" id="PF17831"/>
    </source>
</evidence>
<dbReference type="SUPFAM" id="SSF52518">
    <property type="entry name" value="Thiamin diphosphate-binding fold (THDP-binding)"/>
    <property type="match status" value="2"/>
</dbReference>
<evidence type="ECO:0000259" key="12">
    <source>
        <dbReference type="Pfam" id="PF22613"/>
    </source>
</evidence>
<feature type="domain" description="Transketolase-like C-terminal" evidence="12">
    <location>
        <begin position="728"/>
        <end position="861"/>
    </location>
</feature>
<keyword evidence="6 9" id="KW-0786">Thiamine pyrophosphate</keyword>
<dbReference type="InterPro" id="IPR035807">
    <property type="entry name" value="PDC_E1_N"/>
</dbReference>
<comment type="catalytic activity">
    <reaction evidence="8 9">
        <text>N(6)-[(R)-lipoyl]-L-lysyl-[protein] + pyruvate + H(+) = N(6)-[(R)-S(8)-acetyldihydrolipoyl]-L-lysyl-[protein] + CO2</text>
        <dbReference type="Rhea" id="RHEA:19189"/>
        <dbReference type="Rhea" id="RHEA-COMP:10474"/>
        <dbReference type="Rhea" id="RHEA-COMP:10478"/>
        <dbReference type="ChEBI" id="CHEBI:15361"/>
        <dbReference type="ChEBI" id="CHEBI:15378"/>
        <dbReference type="ChEBI" id="CHEBI:16526"/>
        <dbReference type="ChEBI" id="CHEBI:83099"/>
        <dbReference type="ChEBI" id="CHEBI:83111"/>
        <dbReference type="EC" id="1.2.4.1"/>
    </reaction>
</comment>
<evidence type="ECO:0000313" key="13">
    <source>
        <dbReference type="EMBL" id="MEM5426228.1"/>
    </source>
</evidence>
<evidence type="ECO:0000256" key="7">
    <source>
        <dbReference type="ARBA" id="ARBA00023317"/>
    </source>
</evidence>
<accession>A0ABU9S1R6</accession>
<feature type="domain" description="Pyruvate dehydrogenase E1 component middle" evidence="11">
    <location>
        <begin position="500"/>
        <end position="711"/>
    </location>
</feature>